<dbReference type="GO" id="GO:0006869">
    <property type="term" value="P:lipid transport"/>
    <property type="evidence" value="ECO:0007669"/>
    <property type="project" value="UniProtKB-UniRule"/>
</dbReference>
<evidence type="ECO:0000313" key="5">
    <source>
        <dbReference type="Proteomes" id="UP000242519"/>
    </source>
</evidence>
<comment type="function">
    <text evidence="2">Acts as component of the GARP complex that is involved in retrograde transport from early and late endosomes to the trans-Golgi network (TGN).</text>
</comment>
<keyword evidence="5" id="KW-1185">Reference proteome</keyword>
<sequence length="308" mass="32665">MSTIASPRDPSLSGRRIPLLSFTTPTSSSRPSLDTSRSSDAPLSPTHPPPNAPTPADPPHAPSVVPRRNRAALREYYNLQAAAPTTSPPHPHPSSPGTSSLHSLHYDDEAAGGGGVDSPGFDAAAYVKATLEEKPLGEVLAIYQGVLGDVRALDAERKALVYDNYSKLIVATEMIGRMREGVGAGTGRREREGHGSTTGEGQGVESVEELVESIRRGVEGLRKEGESAEREARARRARARAVVGRVLGAPGRVRALVQEGKMEEARRAWEPELRLLERWKERGVGGGDVDVCIAEGEAALKGEAAAGP</sequence>
<feature type="compositionally biased region" description="Low complexity" evidence="3">
    <location>
        <begin position="18"/>
        <end position="44"/>
    </location>
</feature>
<dbReference type="PANTHER" id="PTHR15954:SF4">
    <property type="entry name" value="VACUOLAR PROTEIN SORTING-ASSOCIATED PROTEIN 51 HOMOLOG"/>
    <property type="match status" value="1"/>
</dbReference>
<evidence type="ECO:0000256" key="1">
    <source>
        <dbReference type="ARBA" id="ARBA00006080"/>
    </source>
</evidence>
<evidence type="ECO:0000313" key="4">
    <source>
        <dbReference type="EMBL" id="OWP05163.1"/>
    </source>
</evidence>
<dbReference type="Pfam" id="PF08700">
    <property type="entry name" value="VPS51_Exo84_N"/>
    <property type="match status" value="1"/>
</dbReference>
<dbReference type="OrthoDB" id="203678at2759"/>
<dbReference type="GO" id="GO:0042147">
    <property type="term" value="P:retrograde transport, endosome to Golgi"/>
    <property type="evidence" value="ECO:0007669"/>
    <property type="project" value="UniProtKB-UniRule"/>
</dbReference>
<evidence type="ECO:0000256" key="2">
    <source>
        <dbReference type="RuleBase" id="RU368010"/>
    </source>
</evidence>
<proteinExistence type="inferred from homology"/>
<feature type="region of interest" description="Disordered" evidence="3">
    <location>
        <begin position="82"/>
        <end position="115"/>
    </location>
</feature>
<comment type="similarity">
    <text evidence="1 2">Belongs to the VPS51 family.</text>
</comment>
<comment type="subunit">
    <text evidence="2">Component of the Golgi-associated retrograde protein (GARP) complex.</text>
</comment>
<feature type="region of interest" description="Disordered" evidence="3">
    <location>
        <begin position="1"/>
        <end position="66"/>
    </location>
</feature>
<dbReference type="AlphaFoldDB" id="A0A218ZCB4"/>
<organism evidence="4 5">
    <name type="scientific">Diplocarpon coronariae</name>
    <dbReference type="NCBI Taxonomy" id="2795749"/>
    <lineage>
        <taxon>Eukaryota</taxon>
        <taxon>Fungi</taxon>
        <taxon>Dikarya</taxon>
        <taxon>Ascomycota</taxon>
        <taxon>Pezizomycotina</taxon>
        <taxon>Leotiomycetes</taxon>
        <taxon>Helotiales</taxon>
        <taxon>Drepanopezizaceae</taxon>
        <taxon>Diplocarpon</taxon>
    </lineage>
</organism>
<dbReference type="GO" id="GO:0016020">
    <property type="term" value="C:membrane"/>
    <property type="evidence" value="ECO:0007669"/>
    <property type="project" value="TreeGrafter"/>
</dbReference>
<keyword evidence="2" id="KW-0445">Lipid transport</keyword>
<keyword evidence="2" id="KW-0813">Transport</keyword>
<dbReference type="GO" id="GO:0015031">
    <property type="term" value="P:protein transport"/>
    <property type="evidence" value="ECO:0007669"/>
    <property type="project" value="UniProtKB-UniRule"/>
</dbReference>
<dbReference type="GO" id="GO:1990745">
    <property type="term" value="C:EARP complex"/>
    <property type="evidence" value="ECO:0007669"/>
    <property type="project" value="TreeGrafter"/>
</dbReference>
<gene>
    <name evidence="4" type="ORF">B2J93_3294</name>
</gene>
<feature type="region of interest" description="Disordered" evidence="3">
    <location>
        <begin position="183"/>
        <end position="206"/>
    </location>
</feature>
<comment type="caution">
    <text evidence="4">The sequence shown here is derived from an EMBL/GenBank/DDBJ whole genome shotgun (WGS) entry which is preliminary data.</text>
</comment>
<dbReference type="GO" id="GO:0000938">
    <property type="term" value="C:GARP complex"/>
    <property type="evidence" value="ECO:0007669"/>
    <property type="project" value="UniProtKB-UniRule"/>
</dbReference>
<dbReference type="GO" id="GO:0048193">
    <property type="term" value="P:Golgi vesicle transport"/>
    <property type="evidence" value="ECO:0007669"/>
    <property type="project" value="TreeGrafter"/>
</dbReference>
<keyword evidence="2" id="KW-0333">Golgi apparatus</keyword>
<name>A0A218ZCB4_9HELO</name>
<evidence type="ECO:0000256" key="3">
    <source>
        <dbReference type="SAM" id="MobiDB-lite"/>
    </source>
</evidence>
<dbReference type="GO" id="GO:0032456">
    <property type="term" value="P:endocytic recycling"/>
    <property type="evidence" value="ECO:0007669"/>
    <property type="project" value="TreeGrafter"/>
</dbReference>
<comment type="subcellular location">
    <subcellularLocation>
        <location evidence="2">Golgi apparatus</location>
        <location evidence="2">trans-Golgi network</location>
    </subcellularLocation>
</comment>
<dbReference type="STRING" id="503106.A0A218ZCB4"/>
<dbReference type="Proteomes" id="UP000242519">
    <property type="component" value="Unassembled WGS sequence"/>
</dbReference>
<feature type="compositionally biased region" description="Pro residues" evidence="3">
    <location>
        <begin position="45"/>
        <end position="61"/>
    </location>
</feature>
<keyword evidence="2" id="KW-0653">Protein transport</keyword>
<dbReference type="InterPro" id="IPR014812">
    <property type="entry name" value="Vps51"/>
</dbReference>
<dbReference type="GO" id="GO:0005829">
    <property type="term" value="C:cytosol"/>
    <property type="evidence" value="ECO:0007669"/>
    <property type="project" value="GOC"/>
</dbReference>
<protein>
    <recommendedName>
        <fullName evidence="2">Vacuolar protein sorting-associated protein 51 homolog</fullName>
    </recommendedName>
</protein>
<accession>A0A218ZCB4</accession>
<dbReference type="InParanoid" id="A0A218ZCB4"/>
<reference evidence="4 5" key="1">
    <citation type="submission" date="2017-04" db="EMBL/GenBank/DDBJ databases">
        <title>Draft genome sequence of Marssonina coronaria NL1: causal agent of apple blotch.</title>
        <authorList>
            <person name="Cheng Q."/>
        </authorList>
    </citation>
    <scope>NUCLEOTIDE SEQUENCE [LARGE SCALE GENOMIC DNA]</scope>
    <source>
        <strain evidence="4 5">NL1</strain>
    </source>
</reference>
<dbReference type="PANTHER" id="PTHR15954">
    <property type="entry name" value="VACUOLAR PROTEIN SORTING-ASSOCIATED PROTEIN 51 HOMOLOG"/>
    <property type="match status" value="1"/>
</dbReference>
<dbReference type="EMBL" id="MZNU01000077">
    <property type="protein sequence ID" value="OWP05163.1"/>
    <property type="molecule type" value="Genomic_DNA"/>
</dbReference>
<dbReference type="GO" id="GO:0007030">
    <property type="term" value="P:Golgi organization"/>
    <property type="evidence" value="ECO:0007669"/>
    <property type="project" value="UniProtKB-UniRule"/>
</dbReference>